<dbReference type="Pfam" id="PF01636">
    <property type="entry name" value="APH"/>
    <property type="match status" value="1"/>
</dbReference>
<dbReference type="EC" id="2.7.1.81" evidence="8"/>
<keyword evidence="5 11" id="KW-0418">Kinase</keyword>
<dbReference type="InterPro" id="IPR002575">
    <property type="entry name" value="Aminoglycoside_PTrfase"/>
</dbReference>
<dbReference type="PANTHER" id="PTHR21064:SF1">
    <property type="entry name" value="HYDROXYLYSINE KINASE"/>
    <property type="match status" value="1"/>
</dbReference>
<dbReference type="InterPro" id="IPR011009">
    <property type="entry name" value="Kinase-like_dom_sf"/>
</dbReference>
<evidence type="ECO:0000256" key="4">
    <source>
        <dbReference type="ARBA" id="ARBA00022679"/>
    </source>
</evidence>
<evidence type="ECO:0000313" key="12">
    <source>
        <dbReference type="Proteomes" id="UP000242188"/>
    </source>
</evidence>
<dbReference type="STRING" id="6573.A0A210Q6U9"/>
<accession>A0A210Q6U9</accession>
<evidence type="ECO:0000259" key="10">
    <source>
        <dbReference type="Pfam" id="PF01636"/>
    </source>
</evidence>
<reference evidence="11 12" key="1">
    <citation type="journal article" date="2017" name="Nat. Ecol. Evol.">
        <title>Scallop genome provides insights into evolution of bilaterian karyotype and development.</title>
        <authorList>
            <person name="Wang S."/>
            <person name="Zhang J."/>
            <person name="Jiao W."/>
            <person name="Li J."/>
            <person name="Xun X."/>
            <person name="Sun Y."/>
            <person name="Guo X."/>
            <person name="Huan P."/>
            <person name="Dong B."/>
            <person name="Zhang L."/>
            <person name="Hu X."/>
            <person name="Sun X."/>
            <person name="Wang J."/>
            <person name="Zhao C."/>
            <person name="Wang Y."/>
            <person name="Wang D."/>
            <person name="Huang X."/>
            <person name="Wang R."/>
            <person name="Lv J."/>
            <person name="Li Y."/>
            <person name="Zhang Z."/>
            <person name="Liu B."/>
            <person name="Lu W."/>
            <person name="Hui Y."/>
            <person name="Liang J."/>
            <person name="Zhou Z."/>
            <person name="Hou R."/>
            <person name="Li X."/>
            <person name="Liu Y."/>
            <person name="Li H."/>
            <person name="Ning X."/>
            <person name="Lin Y."/>
            <person name="Zhao L."/>
            <person name="Xing Q."/>
            <person name="Dou J."/>
            <person name="Li Y."/>
            <person name="Mao J."/>
            <person name="Guo H."/>
            <person name="Dou H."/>
            <person name="Li T."/>
            <person name="Mu C."/>
            <person name="Jiang W."/>
            <person name="Fu Q."/>
            <person name="Fu X."/>
            <person name="Miao Y."/>
            <person name="Liu J."/>
            <person name="Yu Q."/>
            <person name="Li R."/>
            <person name="Liao H."/>
            <person name="Li X."/>
            <person name="Kong Y."/>
            <person name="Jiang Z."/>
            <person name="Chourrout D."/>
            <person name="Li R."/>
            <person name="Bao Z."/>
        </authorList>
    </citation>
    <scope>NUCLEOTIDE SEQUENCE [LARGE SCALE GENOMIC DNA]</scope>
    <source>
        <strain evidence="11 12">PY_sf001</strain>
    </source>
</reference>
<dbReference type="OrthoDB" id="9973935at2759"/>
<keyword evidence="3" id="KW-0963">Cytoplasm</keyword>
<gene>
    <name evidence="11" type="ORF">KP79_PYT15085</name>
</gene>
<keyword evidence="12" id="KW-1185">Reference proteome</keyword>
<dbReference type="PANTHER" id="PTHR21064">
    <property type="entry name" value="AMINOGLYCOSIDE PHOSPHOTRANSFERASE DOMAIN-CONTAINING PROTEIN-RELATED"/>
    <property type="match status" value="1"/>
</dbReference>
<comment type="function">
    <text evidence="7">Catalyzes the GTP-dependent phosphorylation of 5-hydroxy-L-lysine.</text>
</comment>
<dbReference type="EMBL" id="NEDP02004772">
    <property type="protein sequence ID" value="OWF44467.1"/>
    <property type="molecule type" value="Genomic_DNA"/>
</dbReference>
<comment type="subcellular location">
    <subcellularLocation>
        <location evidence="1">Cytoplasm</location>
    </subcellularLocation>
</comment>
<dbReference type="Gene3D" id="3.30.200.20">
    <property type="entry name" value="Phosphorylase Kinase, domain 1"/>
    <property type="match status" value="1"/>
</dbReference>
<protein>
    <recommendedName>
        <fullName evidence="9">Hydroxylysine kinase</fullName>
        <ecNumber evidence="8">2.7.1.81</ecNumber>
    </recommendedName>
</protein>
<evidence type="ECO:0000256" key="7">
    <source>
        <dbReference type="ARBA" id="ARBA00037368"/>
    </source>
</evidence>
<dbReference type="GO" id="GO:0005737">
    <property type="term" value="C:cytoplasm"/>
    <property type="evidence" value="ECO:0007669"/>
    <property type="project" value="UniProtKB-SubCell"/>
</dbReference>
<dbReference type="Proteomes" id="UP000242188">
    <property type="component" value="Unassembled WGS sequence"/>
</dbReference>
<evidence type="ECO:0000256" key="6">
    <source>
        <dbReference type="ARBA" id="ARBA00036820"/>
    </source>
</evidence>
<dbReference type="InterPro" id="IPR050249">
    <property type="entry name" value="Pseudomonas-type_ThrB"/>
</dbReference>
<dbReference type="GO" id="GO:0047992">
    <property type="term" value="F:hydroxylysine kinase activity"/>
    <property type="evidence" value="ECO:0007669"/>
    <property type="project" value="UniProtKB-EC"/>
</dbReference>
<dbReference type="SUPFAM" id="SSF56112">
    <property type="entry name" value="Protein kinase-like (PK-like)"/>
    <property type="match status" value="1"/>
</dbReference>
<evidence type="ECO:0000256" key="8">
    <source>
        <dbReference type="ARBA" id="ARBA00038873"/>
    </source>
</evidence>
<keyword evidence="4" id="KW-0808">Transferase</keyword>
<evidence type="ECO:0000313" key="11">
    <source>
        <dbReference type="EMBL" id="OWF44467.1"/>
    </source>
</evidence>
<evidence type="ECO:0000256" key="5">
    <source>
        <dbReference type="ARBA" id="ARBA00022777"/>
    </source>
</evidence>
<dbReference type="Gene3D" id="3.90.1200.10">
    <property type="match status" value="1"/>
</dbReference>
<comment type="caution">
    <text evidence="11">The sequence shown here is derived from an EMBL/GenBank/DDBJ whole genome shotgun (WGS) entry which is preliminary data.</text>
</comment>
<evidence type="ECO:0000256" key="3">
    <source>
        <dbReference type="ARBA" id="ARBA00022490"/>
    </source>
</evidence>
<organism evidence="11 12">
    <name type="scientific">Mizuhopecten yessoensis</name>
    <name type="common">Japanese scallop</name>
    <name type="synonym">Patinopecten yessoensis</name>
    <dbReference type="NCBI Taxonomy" id="6573"/>
    <lineage>
        <taxon>Eukaryota</taxon>
        <taxon>Metazoa</taxon>
        <taxon>Spiralia</taxon>
        <taxon>Lophotrochozoa</taxon>
        <taxon>Mollusca</taxon>
        <taxon>Bivalvia</taxon>
        <taxon>Autobranchia</taxon>
        <taxon>Pteriomorphia</taxon>
        <taxon>Pectinida</taxon>
        <taxon>Pectinoidea</taxon>
        <taxon>Pectinidae</taxon>
        <taxon>Mizuhopecten</taxon>
    </lineage>
</organism>
<comment type="similarity">
    <text evidence="2">Belongs to the aminoglycoside phosphotransferase family.</text>
</comment>
<dbReference type="AlphaFoldDB" id="A0A210Q6U9"/>
<proteinExistence type="inferred from homology"/>
<evidence type="ECO:0000256" key="2">
    <source>
        <dbReference type="ARBA" id="ARBA00006219"/>
    </source>
</evidence>
<evidence type="ECO:0000256" key="9">
    <source>
        <dbReference type="ARBA" id="ARBA00040505"/>
    </source>
</evidence>
<feature type="domain" description="Aminoglycoside phosphotransferase" evidence="10">
    <location>
        <begin position="62"/>
        <end position="245"/>
    </location>
</feature>
<sequence length="388" mass="44379">MSARADVTPVDVVHLAKEIYGLTVTDLKELPGFEDRNFLVSCEPSPPIHEDKQTVPDAQQKTSGQYVIKISGSRDKQDDSKLEKQRLIMNFLSCEHFICPKYVKTKSGSWFEWYDRGNGPMRVRMLTYVPGDTLMDHWEVLSARDTLTTLGEFVSKLHLVLERLTQSGDVQVDVDTLNPWRMDNFLCLKDFLDEIQDVKKRQTLSDILKRFQEEVLCKSDSLSSGIIHGDIHDMNIIIHVENGKIRPIHQPAKETDSDRVKNTFGIIDFGDVTFSKYVFEVSMVIRDAIVDVKSMDPIEIAGHFLGGYLKHRLLNCAELDVLFVCILVALCQYGVLGEHEYKLQPDNEYTKLGAEDAWKHLEVLQKMDKLHVIKTWSTLLSSTYDLVL</sequence>
<evidence type="ECO:0000256" key="1">
    <source>
        <dbReference type="ARBA" id="ARBA00004496"/>
    </source>
</evidence>
<name>A0A210Q6U9_MIZYE</name>
<comment type="catalytic activity">
    <reaction evidence="6">
        <text>(5R)-5-hydroxy-L-lysine + GTP = (5R)-5-phosphooxy-L-lysine + GDP + H(+)</text>
        <dbReference type="Rhea" id="RHEA:19049"/>
        <dbReference type="ChEBI" id="CHEBI:15378"/>
        <dbReference type="ChEBI" id="CHEBI:37565"/>
        <dbReference type="ChEBI" id="CHEBI:57882"/>
        <dbReference type="ChEBI" id="CHEBI:58189"/>
        <dbReference type="ChEBI" id="CHEBI:58357"/>
        <dbReference type="EC" id="2.7.1.81"/>
    </reaction>
</comment>